<reference evidence="1" key="1">
    <citation type="submission" date="2022-11" db="EMBL/GenBank/DDBJ databases">
        <title>Genome Sequence of Nemania bipapillata.</title>
        <authorList>
            <person name="Buettner E."/>
        </authorList>
    </citation>
    <scope>NUCLEOTIDE SEQUENCE</scope>
    <source>
        <strain evidence="1">CP14</strain>
    </source>
</reference>
<protein>
    <submittedName>
        <fullName evidence="1">Uncharacterized protein</fullName>
    </submittedName>
</protein>
<gene>
    <name evidence="1" type="ORF">ONZ43_g7538</name>
</gene>
<dbReference type="Proteomes" id="UP001153334">
    <property type="component" value="Unassembled WGS sequence"/>
</dbReference>
<evidence type="ECO:0000313" key="1">
    <source>
        <dbReference type="EMBL" id="KAJ8105157.1"/>
    </source>
</evidence>
<evidence type="ECO:0000313" key="2">
    <source>
        <dbReference type="Proteomes" id="UP001153334"/>
    </source>
</evidence>
<sequence>MPIGGIQLVTPSITGARGAVFKVTLLAYGYTFISKGTVHAYIPDLEHEAQIYERLVSLQGVHIPVFLGAVDLQSLNRTYYYDFDVDIVHLCFLSWGGLHLEDVQHPDKYTLQPMAVEALSAIHQQGVAHRDARYENILFNPQTGRIMLIDFERSQPVDTSWPAPAHLGPNKRQRAQDWKEQAKSIFLADLMRVQGAF</sequence>
<dbReference type="EMBL" id="JAPESX010003349">
    <property type="protein sequence ID" value="KAJ8105157.1"/>
    <property type="molecule type" value="Genomic_DNA"/>
</dbReference>
<proteinExistence type="predicted"/>
<keyword evidence="2" id="KW-1185">Reference proteome</keyword>
<organism evidence="1 2">
    <name type="scientific">Nemania bipapillata</name>
    <dbReference type="NCBI Taxonomy" id="110536"/>
    <lineage>
        <taxon>Eukaryota</taxon>
        <taxon>Fungi</taxon>
        <taxon>Dikarya</taxon>
        <taxon>Ascomycota</taxon>
        <taxon>Pezizomycotina</taxon>
        <taxon>Sordariomycetes</taxon>
        <taxon>Xylariomycetidae</taxon>
        <taxon>Xylariales</taxon>
        <taxon>Xylariaceae</taxon>
        <taxon>Nemania</taxon>
    </lineage>
</organism>
<accession>A0ACC2HQ11</accession>
<name>A0ACC2HQ11_9PEZI</name>
<comment type="caution">
    <text evidence="1">The sequence shown here is derived from an EMBL/GenBank/DDBJ whole genome shotgun (WGS) entry which is preliminary data.</text>
</comment>